<keyword evidence="1" id="KW-0175">Coiled coil</keyword>
<evidence type="ECO:0000256" key="1">
    <source>
        <dbReference type="SAM" id="Coils"/>
    </source>
</evidence>
<dbReference type="Proteomes" id="UP001208570">
    <property type="component" value="Unassembled WGS sequence"/>
</dbReference>
<keyword evidence="3" id="KW-1185">Reference proteome</keyword>
<accession>A0AAD9JF08</accession>
<dbReference type="EMBL" id="JAODUP010000346">
    <property type="protein sequence ID" value="KAK2151917.1"/>
    <property type="molecule type" value="Genomic_DNA"/>
</dbReference>
<evidence type="ECO:0000313" key="2">
    <source>
        <dbReference type="EMBL" id="KAK2151917.1"/>
    </source>
</evidence>
<protein>
    <submittedName>
        <fullName evidence="2">Uncharacterized protein</fullName>
    </submittedName>
</protein>
<dbReference type="AlphaFoldDB" id="A0AAD9JF08"/>
<comment type="caution">
    <text evidence="2">The sequence shown here is derived from an EMBL/GenBank/DDBJ whole genome shotgun (WGS) entry which is preliminary data.</text>
</comment>
<reference evidence="2" key="1">
    <citation type="journal article" date="2023" name="Mol. Biol. Evol.">
        <title>Third-Generation Sequencing Reveals the Adaptive Role of the Epigenome in Three Deep-Sea Polychaetes.</title>
        <authorList>
            <person name="Perez M."/>
            <person name="Aroh O."/>
            <person name="Sun Y."/>
            <person name="Lan Y."/>
            <person name="Juniper S.K."/>
            <person name="Young C.R."/>
            <person name="Angers B."/>
            <person name="Qian P.Y."/>
        </authorList>
    </citation>
    <scope>NUCLEOTIDE SEQUENCE</scope>
    <source>
        <strain evidence="2">P08H-3</strain>
    </source>
</reference>
<feature type="coiled-coil region" evidence="1">
    <location>
        <begin position="63"/>
        <end position="111"/>
    </location>
</feature>
<name>A0AAD9JF08_9ANNE</name>
<evidence type="ECO:0000313" key="3">
    <source>
        <dbReference type="Proteomes" id="UP001208570"/>
    </source>
</evidence>
<gene>
    <name evidence="2" type="ORF">LSH36_346g02020</name>
</gene>
<organism evidence="2 3">
    <name type="scientific">Paralvinella palmiformis</name>
    <dbReference type="NCBI Taxonomy" id="53620"/>
    <lineage>
        <taxon>Eukaryota</taxon>
        <taxon>Metazoa</taxon>
        <taxon>Spiralia</taxon>
        <taxon>Lophotrochozoa</taxon>
        <taxon>Annelida</taxon>
        <taxon>Polychaeta</taxon>
        <taxon>Sedentaria</taxon>
        <taxon>Canalipalpata</taxon>
        <taxon>Terebellida</taxon>
        <taxon>Terebelliformia</taxon>
        <taxon>Alvinellidae</taxon>
        <taxon>Paralvinella</taxon>
    </lineage>
</organism>
<sequence length="178" mass="20605">MSVDFKAEIVINTSNSLQKEKSFLEQKLTALRRKRTDGERVLDALKTKLSQTKEVNCKMNATLQVAENKVIESQRQLNYLQQSMEQSSKVVKSLKSDIAKLEEERANQNGCFQQKLDQLAERFIEIRTDFEDARLSQRAEDTLLEITNIKRISCEYRTEKKDMAISLENLRLDTGNNN</sequence>
<proteinExistence type="predicted"/>